<dbReference type="AlphaFoldDB" id="A0A7W3TEF0"/>
<dbReference type="Pfam" id="PF10099">
    <property type="entry name" value="RskA_C"/>
    <property type="match status" value="1"/>
</dbReference>
<feature type="compositionally biased region" description="Low complexity" evidence="1">
    <location>
        <begin position="37"/>
        <end position="49"/>
    </location>
</feature>
<feature type="region of interest" description="Disordered" evidence="1">
    <location>
        <begin position="203"/>
        <end position="223"/>
    </location>
</feature>
<evidence type="ECO:0000313" key="3">
    <source>
        <dbReference type="EMBL" id="MBB0245339.1"/>
    </source>
</evidence>
<organism evidence="3 4">
    <name type="scientific">Streptomyces alkaliphilus</name>
    <dbReference type="NCBI Taxonomy" id="1472722"/>
    <lineage>
        <taxon>Bacteria</taxon>
        <taxon>Bacillati</taxon>
        <taxon>Actinomycetota</taxon>
        <taxon>Actinomycetes</taxon>
        <taxon>Kitasatosporales</taxon>
        <taxon>Streptomycetaceae</taxon>
        <taxon>Streptomyces</taxon>
    </lineage>
</organism>
<proteinExistence type="predicted"/>
<feature type="region of interest" description="Disordered" evidence="1">
    <location>
        <begin position="1"/>
        <end position="66"/>
    </location>
</feature>
<reference evidence="4" key="1">
    <citation type="submission" date="2019-10" db="EMBL/GenBank/DDBJ databases">
        <title>Streptomyces sp. nov., a novel actinobacterium isolated from alkaline environment.</title>
        <authorList>
            <person name="Golinska P."/>
        </authorList>
    </citation>
    <scope>NUCLEOTIDE SEQUENCE [LARGE SCALE GENOMIC DNA]</scope>
    <source>
        <strain evidence="4">DSM 42118</strain>
    </source>
</reference>
<comment type="caution">
    <text evidence="3">The sequence shown here is derived from an EMBL/GenBank/DDBJ whole genome shotgun (WGS) entry which is preliminary data.</text>
</comment>
<dbReference type="InterPro" id="IPR018764">
    <property type="entry name" value="RskA_C"/>
</dbReference>
<evidence type="ECO:0000313" key="4">
    <source>
        <dbReference type="Proteomes" id="UP000538929"/>
    </source>
</evidence>
<protein>
    <recommendedName>
        <fullName evidence="2">Anti-sigma K factor RskA C-terminal domain-containing protein</fullName>
    </recommendedName>
</protein>
<dbReference type="EMBL" id="VKHT01000461">
    <property type="protein sequence ID" value="MBB0245339.1"/>
    <property type="molecule type" value="Genomic_DNA"/>
</dbReference>
<feature type="compositionally biased region" description="Pro residues" evidence="1">
    <location>
        <begin position="55"/>
        <end position="66"/>
    </location>
</feature>
<name>A0A7W3TEF0_9ACTN</name>
<feature type="domain" description="Anti-sigma K factor RskA C-terminal" evidence="2">
    <location>
        <begin position="76"/>
        <end position="213"/>
    </location>
</feature>
<evidence type="ECO:0000259" key="2">
    <source>
        <dbReference type="Pfam" id="PF10099"/>
    </source>
</evidence>
<gene>
    <name evidence="3" type="ORF">FNQ90_14825</name>
</gene>
<accession>A0A7W3TEF0</accession>
<dbReference type="GO" id="GO:0005886">
    <property type="term" value="C:plasma membrane"/>
    <property type="evidence" value="ECO:0007669"/>
    <property type="project" value="InterPro"/>
</dbReference>
<keyword evidence="4" id="KW-1185">Reference proteome</keyword>
<feature type="compositionally biased region" description="Gly residues" evidence="1">
    <location>
        <begin position="21"/>
        <end position="36"/>
    </location>
</feature>
<dbReference type="Proteomes" id="UP000538929">
    <property type="component" value="Unassembled WGS sequence"/>
</dbReference>
<sequence length="223" mass="22460">MLAPGGQVVEGDGEEAFAREGGAGAVHGAGPAGEAGGTSTPSTGTVPPARSGPPANGPRPASPVPIPAPRRRPLLFAVAASLAAGVLIGSAGTWWQMSREAGPADTPTAEYAAEYVRIDPPEGVDLPAVGRIRLDGAEETGHALVISVRGLPETSGYFEVWLMDEGAGKLIPIGVLDGDGTAVLPLPHGVDLGEYALVDVSEEPFNGSPDHSGKSIVRGPLNA</sequence>
<evidence type="ECO:0000256" key="1">
    <source>
        <dbReference type="SAM" id="MobiDB-lite"/>
    </source>
</evidence>